<comment type="similarity">
    <text evidence="1">Belongs to the N(4)/N(6)-methyltransferase family.</text>
</comment>
<reference evidence="5" key="1">
    <citation type="journal article" date="2015" name="Nature">
        <title>Complex archaea that bridge the gap between prokaryotes and eukaryotes.</title>
        <authorList>
            <person name="Spang A."/>
            <person name="Saw J.H."/>
            <person name="Jorgensen S.L."/>
            <person name="Zaremba-Niedzwiedzka K."/>
            <person name="Martijn J."/>
            <person name="Lind A.E."/>
            <person name="van Eijk R."/>
            <person name="Schleper C."/>
            <person name="Guy L."/>
            <person name="Ettema T.J."/>
        </authorList>
    </citation>
    <scope>NUCLEOTIDE SEQUENCE</scope>
</reference>
<dbReference type="SUPFAM" id="SSF53335">
    <property type="entry name" value="S-adenosyl-L-methionine-dependent methyltransferases"/>
    <property type="match status" value="1"/>
</dbReference>
<organism evidence="5">
    <name type="scientific">marine sediment metagenome</name>
    <dbReference type="NCBI Taxonomy" id="412755"/>
    <lineage>
        <taxon>unclassified sequences</taxon>
        <taxon>metagenomes</taxon>
        <taxon>ecological metagenomes</taxon>
    </lineage>
</organism>
<dbReference type="PRINTS" id="PR00508">
    <property type="entry name" value="S21N4MTFRASE"/>
</dbReference>
<name>A0A0F9HQW7_9ZZZZ</name>
<dbReference type="GO" id="GO:0032259">
    <property type="term" value="P:methylation"/>
    <property type="evidence" value="ECO:0007669"/>
    <property type="project" value="UniProtKB-KW"/>
</dbReference>
<feature type="domain" description="DNA methylase N-4/N-6" evidence="4">
    <location>
        <begin position="29"/>
        <end position="217"/>
    </location>
</feature>
<evidence type="ECO:0000256" key="2">
    <source>
        <dbReference type="ARBA" id="ARBA00022603"/>
    </source>
</evidence>
<evidence type="ECO:0000313" key="5">
    <source>
        <dbReference type="EMBL" id="KKL84055.1"/>
    </source>
</evidence>
<dbReference type="PROSITE" id="PS00092">
    <property type="entry name" value="N6_MTASE"/>
    <property type="match status" value="1"/>
</dbReference>
<keyword evidence="3" id="KW-0808">Transferase</keyword>
<evidence type="ECO:0000256" key="1">
    <source>
        <dbReference type="ARBA" id="ARBA00006594"/>
    </source>
</evidence>
<evidence type="ECO:0000256" key="3">
    <source>
        <dbReference type="ARBA" id="ARBA00022679"/>
    </source>
</evidence>
<proteinExistence type="inferred from homology"/>
<evidence type="ECO:0000259" key="4">
    <source>
        <dbReference type="Pfam" id="PF01555"/>
    </source>
</evidence>
<dbReference type="EMBL" id="LAZR01021809">
    <property type="protein sequence ID" value="KKL84055.1"/>
    <property type="molecule type" value="Genomic_DNA"/>
</dbReference>
<protein>
    <recommendedName>
        <fullName evidence="4">DNA methylase N-4/N-6 domain-containing protein</fullName>
    </recommendedName>
</protein>
<sequence length="230" mass="26195">MKPYYQDEGVTIYHGDCREILPELEAESIDLVLSDPPYNVGVDYGSGAKADRRKDYIPWLNDIWSKAARVAKNGSFLIYTNTTTFIPDGMSPQEPWRYFHLACWHKPLSLRPAFYGVLPHWEPIFISLKGKKPWRVFRGKDIFNDVVSVNVQFGSKKTHPCIKPIPLYKKLALFGCPPGGIILEPFLGSGVTARAAKELNRKCIGIEIEEKYCEIAANRCRQMVMELSVR</sequence>
<keyword evidence="2" id="KW-0489">Methyltransferase</keyword>
<accession>A0A0F9HQW7</accession>
<dbReference type="InterPro" id="IPR001091">
    <property type="entry name" value="RM_Methyltransferase"/>
</dbReference>
<dbReference type="Pfam" id="PF01555">
    <property type="entry name" value="N6_N4_Mtase"/>
    <property type="match status" value="1"/>
</dbReference>
<dbReference type="InterPro" id="IPR002052">
    <property type="entry name" value="DNA_methylase_N6_adenine_CS"/>
</dbReference>
<dbReference type="Gene3D" id="3.40.50.150">
    <property type="entry name" value="Vaccinia Virus protein VP39"/>
    <property type="match status" value="1"/>
</dbReference>
<dbReference type="AlphaFoldDB" id="A0A0F9HQW7"/>
<dbReference type="InterPro" id="IPR029063">
    <property type="entry name" value="SAM-dependent_MTases_sf"/>
</dbReference>
<dbReference type="GO" id="GO:0003677">
    <property type="term" value="F:DNA binding"/>
    <property type="evidence" value="ECO:0007669"/>
    <property type="project" value="InterPro"/>
</dbReference>
<gene>
    <name evidence="5" type="ORF">LCGC14_1968600</name>
</gene>
<comment type="caution">
    <text evidence="5">The sequence shown here is derived from an EMBL/GenBank/DDBJ whole genome shotgun (WGS) entry which is preliminary data.</text>
</comment>
<dbReference type="InterPro" id="IPR002941">
    <property type="entry name" value="DNA_methylase_N4/N6"/>
</dbReference>
<dbReference type="GO" id="GO:0008170">
    <property type="term" value="F:N-methyltransferase activity"/>
    <property type="evidence" value="ECO:0007669"/>
    <property type="project" value="InterPro"/>
</dbReference>